<reference evidence="4" key="1">
    <citation type="submission" date="2013-03" db="EMBL/GenBank/DDBJ databases">
        <title>The Genome Sequence of Anopheles dirus WRAIR2.</title>
        <authorList>
            <consortium name="The Broad Institute Genomics Platform"/>
            <person name="Neafsey D.E."/>
            <person name="Walton C."/>
            <person name="Walker B."/>
            <person name="Young S.K."/>
            <person name="Zeng Q."/>
            <person name="Gargeya S."/>
            <person name="Fitzgerald M."/>
            <person name="Haas B."/>
            <person name="Abouelleil A."/>
            <person name="Allen A.W."/>
            <person name="Alvarado L."/>
            <person name="Arachchi H.M."/>
            <person name="Berlin A.M."/>
            <person name="Chapman S.B."/>
            <person name="Gainer-Dewar J."/>
            <person name="Goldberg J."/>
            <person name="Griggs A."/>
            <person name="Gujja S."/>
            <person name="Hansen M."/>
            <person name="Howarth C."/>
            <person name="Imamovic A."/>
            <person name="Ireland A."/>
            <person name="Larimer J."/>
            <person name="McCowan C."/>
            <person name="Murphy C."/>
            <person name="Pearson M."/>
            <person name="Poon T.W."/>
            <person name="Priest M."/>
            <person name="Roberts A."/>
            <person name="Saif S."/>
            <person name="Shea T."/>
            <person name="Sisk P."/>
            <person name="Sykes S."/>
            <person name="Wortman J."/>
            <person name="Nusbaum C."/>
            <person name="Birren B."/>
        </authorList>
    </citation>
    <scope>NUCLEOTIDE SEQUENCE [LARGE SCALE GENOMIC DNA]</scope>
    <source>
        <strain evidence="4">WRAIR2</strain>
    </source>
</reference>
<dbReference type="SMART" id="SM00355">
    <property type="entry name" value="ZnF_C2H2"/>
    <property type="match status" value="2"/>
</dbReference>
<name>A0A182N6J7_9DIPT</name>
<dbReference type="InterPro" id="IPR036236">
    <property type="entry name" value="Znf_C2H2_sf"/>
</dbReference>
<evidence type="ECO:0000313" key="3">
    <source>
        <dbReference type="EnsemblMetazoa" id="ADIR003269-PA"/>
    </source>
</evidence>
<dbReference type="Proteomes" id="UP000075884">
    <property type="component" value="Unassembled WGS sequence"/>
</dbReference>
<dbReference type="InterPro" id="IPR013087">
    <property type="entry name" value="Znf_C2H2_type"/>
</dbReference>
<dbReference type="GO" id="GO:0008270">
    <property type="term" value="F:zinc ion binding"/>
    <property type="evidence" value="ECO:0007669"/>
    <property type="project" value="UniProtKB-KW"/>
</dbReference>
<feature type="domain" description="C2H2-type" evidence="2">
    <location>
        <begin position="86"/>
        <end position="114"/>
    </location>
</feature>
<protein>
    <recommendedName>
        <fullName evidence="2">C2H2-type domain-containing protein</fullName>
    </recommendedName>
</protein>
<keyword evidence="1" id="KW-0479">Metal-binding</keyword>
<evidence type="ECO:0000256" key="1">
    <source>
        <dbReference type="PROSITE-ProRule" id="PRU00042"/>
    </source>
</evidence>
<dbReference type="VEuPathDB" id="VectorBase:ADIR003269"/>
<evidence type="ECO:0000313" key="4">
    <source>
        <dbReference type="Proteomes" id="UP000075884"/>
    </source>
</evidence>
<dbReference type="PROSITE" id="PS50157">
    <property type="entry name" value="ZINC_FINGER_C2H2_2"/>
    <property type="match status" value="2"/>
</dbReference>
<feature type="domain" description="C2H2-type" evidence="2">
    <location>
        <begin position="149"/>
        <end position="177"/>
    </location>
</feature>
<proteinExistence type="predicted"/>
<dbReference type="STRING" id="7168.A0A182N6J7"/>
<keyword evidence="1" id="KW-0862">Zinc</keyword>
<dbReference type="EnsemblMetazoa" id="ADIR003269-RA">
    <property type="protein sequence ID" value="ADIR003269-PA"/>
    <property type="gene ID" value="ADIR003269"/>
</dbReference>
<keyword evidence="4" id="KW-1185">Reference proteome</keyword>
<dbReference type="SUPFAM" id="SSF57667">
    <property type="entry name" value="beta-beta-alpha zinc fingers"/>
    <property type="match status" value="1"/>
</dbReference>
<dbReference type="AlphaFoldDB" id="A0A182N6J7"/>
<accession>A0A182N6J7</accession>
<dbReference type="PROSITE" id="PS00028">
    <property type="entry name" value="ZINC_FINGER_C2H2_1"/>
    <property type="match status" value="2"/>
</dbReference>
<dbReference type="Gene3D" id="3.30.160.60">
    <property type="entry name" value="Classic Zinc Finger"/>
    <property type="match status" value="1"/>
</dbReference>
<evidence type="ECO:0000259" key="2">
    <source>
        <dbReference type="PROSITE" id="PS50157"/>
    </source>
</evidence>
<sequence>MGWAALMLQLLPDGRMHTHAVSPTRPPDVAKISPLPSATPGGAVLCRGVVKAATGSQCSIVRDAITYGRTVVSRRVMEPRSFAEFAKCYVCGELFPSDQELDQHLECRHAADLVPYRCASCAHDRCLPIRSMRAINKHFALHDVHERQHKCGYCALRFRTVRNLQSHVRLYHRGGHA</sequence>
<keyword evidence="1" id="KW-0863">Zinc-finger</keyword>
<reference evidence="3" key="2">
    <citation type="submission" date="2020-05" db="UniProtKB">
        <authorList>
            <consortium name="EnsemblMetazoa"/>
        </authorList>
    </citation>
    <scope>IDENTIFICATION</scope>
    <source>
        <strain evidence="3">WRAIR2</strain>
    </source>
</reference>
<organism evidence="3 4">
    <name type="scientific">Anopheles dirus</name>
    <dbReference type="NCBI Taxonomy" id="7168"/>
    <lineage>
        <taxon>Eukaryota</taxon>
        <taxon>Metazoa</taxon>
        <taxon>Ecdysozoa</taxon>
        <taxon>Arthropoda</taxon>
        <taxon>Hexapoda</taxon>
        <taxon>Insecta</taxon>
        <taxon>Pterygota</taxon>
        <taxon>Neoptera</taxon>
        <taxon>Endopterygota</taxon>
        <taxon>Diptera</taxon>
        <taxon>Nematocera</taxon>
        <taxon>Culicoidea</taxon>
        <taxon>Culicidae</taxon>
        <taxon>Anophelinae</taxon>
        <taxon>Anopheles</taxon>
    </lineage>
</organism>